<dbReference type="InterPro" id="IPR035979">
    <property type="entry name" value="RBD_domain_sf"/>
</dbReference>
<evidence type="ECO:0000256" key="1">
    <source>
        <dbReference type="ARBA" id="ARBA00004123"/>
    </source>
</evidence>
<dbReference type="Pfam" id="PF00076">
    <property type="entry name" value="RRM_1"/>
    <property type="match status" value="3"/>
</dbReference>
<sequence length="362" mass="42394">MSPQTLFIKNIPPFFTDVDLKALIEKASKTKAVFIARNKKTQESRSFGYAKFPDEIELKKAESYLKNRQIENYQLNVEMANKRKNKNEKTKKVQISKYLLIKGIPANIDQKQFFKTVKKLNKIEHVIFPAPESTFGDFSARLIFKSEEFAKTAKLKIPKIFSNIKMNLSIYFLGKNEKLSRLIVRNAPFQINEKDFEKIFGQFGKIKEMKMPKDEKNNAKGYLFIEYENIESAAKAIDSLNGLKIIDRKIVVDWAISKLHYERIQQKREKISQKIIQKNKKFDQIKIDPEKKLIEKENLIKEDEELMKKNLVKKSKFGDVSEKRTIFISNLSTEITKKELFEAFKKIGRINYIKIVIDSVTK</sequence>
<evidence type="ECO:0000256" key="3">
    <source>
        <dbReference type="ARBA" id="ARBA00022884"/>
    </source>
</evidence>
<dbReference type="InterPro" id="IPR012677">
    <property type="entry name" value="Nucleotide-bd_a/b_plait_sf"/>
</dbReference>
<keyword evidence="4" id="KW-0539">Nucleus</keyword>
<feature type="domain" description="RRM" evidence="6">
    <location>
        <begin position="4"/>
        <end position="82"/>
    </location>
</feature>
<evidence type="ECO:0000256" key="2">
    <source>
        <dbReference type="ARBA" id="ARBA00022737"/>
    </source>
</evidence>
<dbReference type="SMART" id="SM00361">
    <property type="entry name" value="RRM_1"/>
    <property type="match status" value="1"/>
</dbReference>
<reference evidence="7 8" key="1">
    <citation type="journal article" date="2024" name="BMC Biol.">
        <title>Comparative genomics of Ascetosporea gives new insight into the evolutionary basis for animal parasitism in Rhizaria.</title>
        <authorList>
            <person name="Hiltunen Thoren M."/>
            <person name="Onut-Brannstrom I."/>
            <person name="Alfjorden A."/>
            <person name="Peckova H."/>
            <person name="Swords F."/>
            <person name="Hooper C."/>
            <person name="Holzer A.S."/>
            <person name="Bass D."/>
            <person name="Burki F."/>
        </authorList>
    </citation>
    <scope>NUCLEOTIDE SEQUENCE [LARGE SCALE GENOMIC DNA]</scope>
    <source>
        <strain evidence="7">20-A016</strain>
    </source>
</reference>
<accession>A0ABV2AHJ8</accession>
<evidence type="ECO:0000313" key="8">
    <source>
        <dbReference type="Proteomes" id="UP001439008"/>
    </source>
</evidence>
<keyword evidence="3 5" id="KW-0694">RNA-binding</keyword>
<proteinExistence type="predicted"/>
<dbReference type="InterPro" id="IPR003954">
    <property type="entry name" value="RRM_euk-type"/>
</dbReference>
<dbReference type="PANTHER" id="PTHR48039:SF5">
    <property type="entry name" value="RNA-BINDING PROTEIN 28"/>
    <property type="match status" value="1"/>
</dbReference>
<comment type="subcellular location">
    <subcellularLocation>
        <location evidence="1">Nucleus</location>
    </subcellularLocation>
</comment>
<dbReference type="EMBL" id="JBDODL010000216">
    <property type="protein sequence ID" value="MES1919173.1"/>
    <property type="molecule type" value="Genomic_DNA"/>
</dbReference>
<evidence type="ECO:0000313" key="7">
    <source>
        <dbReference type="EMBL" id="MES1919173.1"/>
    </source>
</evidence>
<dbReference type="InterPro" id="IPR051945">
    <property type="entry name" value="RRM_MRD1_RNA_proc_ribogen"/>
</dbReference>
<comment type="caution">
    <text evidence="7">The sequence shown here is derived from an EMBL/GenBank/DDBJ whole genome shotgun (WGS) entry which is preliminary data.</text>
</comment>
<keyword evidence="8" id="KW-1185">Reference proteome</keyword>
<feature type="domain" description="RRM" evidence="6">
    <location>
        <begin position="180"/>
        <end position="257"/>
    </location>
</feature>
<protein>
    <submittedName>
        <fullName evidence="7">RNA-binding protein 28</fullName>
    </submittedName>
</protein>
<dbReference type="InterPro" id="IPR000504">
    <property type="entry name" value="RRM_dom"/>
</dbReference>
<feature type="non-terminal residue" evidence="7">
    <location>
        <position position="362"/>
    </location>
</feature>
<dbReference type="Gene3D" id="3.30.70.330">
    <property type="match status" value="3"/>
</dbReference>
<evidence type="ECO:0000256" key="4">
    <source>
        <dbReference type="ARBA" id="ARBA00023242"/>
    </source>
</evidence>
<evidence type="ECO:0000256" key="5">
    <source>
        <dbReference type="PROSITE-ProRule" id="PRU00176"/>
    </source>
</evidence>
<dbReference type="Proteomes" id="UP001439008">
    <property type="component" value="Unassembled WGS sequence"/>
</dbReference>
<dbReference type="SUPFAM" id="SSF54928">
    <property type="entry name" value="RNA-binding domain, RBD"/>
    <property type="match status" value="2"/>
</dbReference>
<dbReference type="SMART" id="SM00360">
    <property type="entry name" value="RRM"/>
    <property type="match status" value="3"/>
</dbReference>
<keyword evidence="2" id="KW-0677">Repeat</keyword>
<name>A0ABV2AHJ8_9EUKA</name>
<gene>
    <name evidence="7" type="primary">RBM28</name>
    <name evidence="7" type="ORF">MHBO_001037</name>
</gene>
<dbReference type="PROSITE" id="PS50102">
    <property type="entry name" value="RRM"/>
    <property type="match status" value="3"/>
</dbReference>
<organism evidence="7 8">
    <name type="scientific">Bonamia ostreae</name>
    <dbReference type="NCBI Taxonomy" id="126728"/>
    <lineage>
        <taxon>Eukaryota</taxon>
        <taxon>Sar</taxon>
        <taxon>Rhizaria</taxon>
        <taxon>Endomyxa</taxon>
        <taxon>Ascetosporea</taxon>
        <taxon>Haplosporida</taxon>
        <taxon>Bonamia</taxon>
    </lineage>
</organism>
<evidence type="ECO:0000259" key="6">
    <source>
        <dbReference type="PROSITE" id="PS50102"/>
    </source>
</evidence>
<dbReference type="PANTHER" id="PTHR48039">
    <property type="entry name" value="RNA-BINDING MOTIF PROTEIN 14B"/>
    <property type="match status" value="1"/>
</dbReference>
<feature type="domain" description="RRM" evidence="6">
    <location>
        <begin position="324"/>
        <end position="362"/>
    </location>
</feature>